<dbReference type="RefSeq" id="WP_093663213.1">
    <property type="nucleotide sequence ID" value="NZ_FOET01000022.1"/>
</dbReference>
<protein>
    <submittedName>
        <fullName evidence="2">Uncharacterized protein</fullName>
    </submittedName>
</protein>
<gene>
    <name evidence="2" type="ORF">SAMN05216481_12215</name>
</gene>
<sequence length="229" mass="25551">MLDAPETRHLLLDRMTGGQRAAARKLVAQALTDDRPDPGRLAWRLEQSLVGKGIDDIRDPFAWLRHHLKRRGCRPDCPCGRTDCERGLLWPSLKPCESCEEESAMRLAQWRLEHTQAPQDPPSSAPQGPVVPDLPRERPAAVVRRLPIVPAQPDPVADGEMPAEPVEAPPVTDLSDYVQKTAPIRQAILAAKTNARRFNRNREECRHPLSCWRSSRQHLTEAATSASGP</sequence>
<feature type="region of interest" description="Disordered" evidence="1">
    <location>
        <begin position="115"/>
        <end position="134"/>
    </location>
</feature>
<evidence type="ECO:0000313" key="3">
    <source>
        <dbReference type="Proteomes" id="UP000199055"/>
    </source>
</evidence>
<dbReference type="EMBL" id="FOET01000022">
    <property type="protein sequence ID" value="SEQ96121.1"/>
    <property type="molecule type" value="Genomic_DNA"/>
</dbReference>
<keyword evidence="3" id="KW-1185">Reference proteome</keyword>
<dbReference type="AlphaFoldDB" id="A0A1H9KAG4"/>
<dbReference type="STRING" id="403935.SAMN05216481_12215"/>
<evidence type="ECO:0000256" key="1">
    <source>
        <dbReference type="SAM" id="MobiDB-lite"/>
    </source>
</evidence>
<name>A0A1H9KAG4_9ACTN</name>
<evidence type="ECO:0000313" key="2">
    <source>
        <dbReference type="EMBL" id="SEQ96121.1"/>
    </source>
</evidence>
<organism evidence="2 3">
    <name type="scientific">Streptomyces radiopugnans</name>
    <dbReference type="NCBI Taxonomy" id="403935"/>
    <lineage>
        <taxon>Bacteria</taxon>
        <taxon>Bacillati</taxon>
        <taxon>Actinomycetota</taxon>
        <taxon>Actinomycetes</taxon>
        <taxon>Kitasatosporales</taxon>
        <taxon>Streptomycetaceae</taxon>
        <taxon>Streptomyces</taxon>
    </lineage>
</organism>
<dbReference type="Proteomes" id="UP000199055">
    <property type="component" value="Unassembled WGS sequence"/>
</dbReference>
<reference evidence="2 3" key="1">
    <citation type="submission" date="2016-10" db="EMBL/GenBank/DDBJ databases">
        <authorList>
            <person name="de Groot N.N."/>
        </authorList>
    </citation>
    <scope>NUCLEOTIDE SEQUENCE [LARGE SCALE GENOMIC DNA]</scope>
    <source>
        <strain evidence="2 3">CGMCC 4.3519</strain>
    </source>
</reference>
<accession>A0A1H9KAG4</accession>
<proteinExistence type="predicted"/>